<name>A0A1S0TFL8_LOALO</name>
<sequence length="49" mass="5477">AIFLFLFPLLLPLPLAPSSHSSNRRCPSNRSSSCQIKRTQAHRLTTVTL</sequence>
<evidence type="ECO:0000313" key="3">
    <source>
        <dbReference type="EMBL" id="EFO13000.1"/>
    </source>
</evidence>
<accession>A0A1S0TFL8</accession>
<gene>
    <name evidence="3" type="ORF">LOAG_15530</name>
</gene>
<reference evidence="3" key="1">
    <citation type="submission" date="2012-04" db="EMBL/GenBank/DDBJ databases">
        <title>The Genome Sequence of Loa loa.</title>
        <authorList>
            <consortium name="The Broad Institute Genome Sequencing Platform"/>
            <consortium name="Broad Institute Genome Sequencing Center for Infectious Disease"/>
            <person name="Nutman T.B."/>
            <person name="Fink D.L."/>
            <person name="Russ C."/>
            <person name="Young S."/>
            <person name="Zeng Q."/>
            <person name="Gargeya S."/>
            <person name="Alvarado L."/>
            <person name="Berlin A."/>
            <person name="Chapman S.B."/>
            <person name="Chen Z."/>
            <person name="Freedman E."/>
            <person name="Gellesch M."/>
            <person name="Goldberg J."/>
            <person name="Griggs A."/>
            <person name="Gujja S."/>
            <person name="Heilman E.R."/>
            <person name="Heiman D."/>
            <person name="Howarth C."/>
            <person name="Mehta T."/>
            <person name="Neiman D."/>
            <person name="Pearson M."/>
            <person name="Roberts A."/>
            <person name="Saif S."/>
            <person name="Shea T."/>
            <person name="Shenoy N."/>
            <person name="Sisk P."/>
            <person name="Stolte C."/>
            <person name="Sykes S."/>
            <person name="White J."/>
            <person name="Yandava C."/>
            <person name="Haas B."/>
            <person name="Henn M.R."/>
            <person name="Nusbaum C."/>
            <person name="Birren B."/>
        </authorList>
    </citation>
    <scope>NUCLEOTIDE SEQUENCE [LARGE SCALE GENOMIC DNA]</scope>
</reference>
<dbReference type="GeneID" id="9953022"/>
<dbReference type="RefSeq" id="XP_003151069.1">
    <property type="nucleotide sequence ID" value="XM_003151021.1"/>
</dbReference>
<evidence type="ECO:0000256" key="1">
    <source>
        <dbReference type="SAM" id="MobiDB-lite"/>
    </source>
</evidence>
<dbReference type="EMBL" id="JH712238">
    <property type="protein sequence ID" value="EFO13000.1"/>
    <property type="molecule type" value="Genomic_DNA"/>
</dbReference>
<dbReference type="AlphaFoldDB" id="A0A1S0TFL8"/>
<organism evidence="3">
    <name type="scientific">Loa loa</name>
    <name type="common">Eye worm</name>
    <name type="synonym">Filaria loa</name>
    <dbReference type="NCBI Taxonomy" id="7209"/>
    <lineage>
        <taxon>Eukaryota</taxon>
        <taxon>Metazoa</taxon>
        <taxon>Ecdysozoa</taxon>
        <taxon>Nematoda</taxon>
        <taxon>Chromadorea</taxon>
        <taxon>Rhabditida</taxon>
        <taxon>Spirurina</taxon>
        <taxon>Spiruromorpha</taxon>
        <taxon>Filarioidea</taxon>
        <taxon>Onchocercidae</taxon>
        <taxon>Loa</taxon>
    </lineage>
</organism>
<feature type="non-terminal residue" evidence="3">
    <location>
        <position position="1"/>
    </location>
</feature>
<feature type="signal peptide" evidence="2">
    <location>
        <begin position="1"/>
        <end position="21"/>
    </location>
</feature>
<feature type="chain" id="PRO_5010323614" evidence="2">
    <location>
        <begin position="22"/>
        <end position="49"/>
    </location>
</feature>
<feature type="region of interest" description="Disordered" evidence="1">
    <location>
        <begin position="16"/>
        <end position="36"/>
    </location>
</feature>
<dbReference type="CTD" id="9953022"/>
<keyword evidence="2" id="KW-0732">Signal</keyword>
<feature type="compositionally biased region" description="Low complexity" evidence="1">
    <location>
        <begin position="16"/>
        <end position="34"/>
    </location>
</feature>
<evidence type="ECO:0000256" key="2">
    <source>
        <dbReference type="SAM" id="SignalP"/>
    </source>
</evidence>
<dbReference type="InParanoid" id="A0A1S0TFL8"/>
<protein>
    <submittedName>
        <fullName evidence="3">Uncharacterized protein</fullName>
    </submittedName>
</protein>
<proteinExistence type="predicted"/>
<dbReference type="KEGG" id="loa:LOAG_15530"/>